<feature type="transmembrane region" description="Helical" evidence="7">
    <location>
        <begin position="284"/>
        <end position="307"/>
    </location>
</feature>
<dbReference type="RefSeq" id="WP_008938273.1">
    <property type="nucleotide sequence ID" value="NZ_APAT01000013.1"/>
</dbReference>
<feature type="transmembrane region" description="Helical" evidence="7">
    <location>
        <begin position="143"/>
        <end position="161"/>
    </location>
</feature>
<keyword evidence="3 7" id="KW-1003">Cell membrane</keyword>
<feature type="transmembrane region" description="Helical" evidence="7">
    <location>
        <begin position="181"/>
        <end position="198"/>
    </location>
</feature>
<protein>
    <recommendedName>
        <fullName evidence="7">Probable inorganic carbon transporter subunit DabB</fullName>
    </recommendedName>
</protein>
<dbReference type="OrthoDB" id="9768329at2"/>
<evidence type="ECO:0000256" key="2">
    <source>
        <dbReference type="ARBA" id="ARBA00022448"/>
    </source>
</evidence>
<comment type="subcellular location">
    <subcellularLocation>
        <location evidence="7">Cell membrane</location>
        <topology evidence="7">Multi-pass membrane protein</topology>
    </subcellularLocation>
    <subcellularLocation>
        <location evidence="1">Endomembrane system</location>
        <topology evidence="1">Multi-pass membrane protein</topology>
    </subcellularLocation>
    <subcellularLocation>
        <location evidence="8">Membrane</location>
        <topology evidence="8">Multi-pass membrane protein</topology>
    </subcellularLocation>
</comment>
<organism evidence="11 12">
    <name type="scientific">Marinobacter santoriniensis NKSG1</name>
    <dbReference type="NCBI Taxonomy" id="1288826"/>
    <lineage>
        <taxon>Bacteria</taxon>
        <taxon>Pseudomonadati</taxon>
        <taxon>Pseudomonadota</taxon>
        <taxon>Gammaproteobacteria</taxon>
        <taxon>Pseudomonadales</taxon>
        <taxon>Marinobacteraceae</taxon>
        <taxon>Marinobacter</taxon>
    </lineage>
</organism>
<dbReference type="STRING" id="1288826.MSNKSG1_05596"/>
<dbReference type="PATRIC" id="fig|1288826.3.peg.1091"/>
<keyword evidence="12" id="KW-1185">Reference proteome</keyword>
<dbReference type="Pfam" id="PF00662">
    <property type="entry name" value="Proton_antipo_N"/>
    <property type="match status" value="1"/>
</dbReference>
<dbReference type="GO" id="GO:0042773">
    <property type="term" value="P:ATP synthesis coupled electron transport"/>
    <property type="evidence" value="ECO:0007669"/>
    <property type="project" value="InterPro"/>
</dbReference>
<dbReference type="PANTHER" id="PTHR42829:SF1">
    <property type="entry name" value="INORGANIC CARBON TRANSPORTER SUBUNIT DABB-RELATED"/>
    <property type="match status" value="1"/>
</dbReference>
<evidence type="ECO:0000256" key="3">
    <source>
        <dbReference type="ARBA" id="ARBA00022475"/>
    </source>
</evidence>
<evidence type="ECO:0000256" key="8">
    <source>
        <dbReference type="RuleBase" id="RU000320"/>
    </source>
</evidence>
<dbReference type="GO" id="GO:0003954">
    <property type="term" value="F:NADH dehydrogenase activity"/>
    <property type="evidence" value="ECO:0007669"/>
    <property type="project" value="TreeGrafter"/>
</dbReference>
<feature type="transmembrane region" description="Helical" evidence="7">
    <location>
        <begin position="120"/>
        <end position="137"/>
    </location>
</feature>
<feature type="domain" description="NADH:quinone oxidoreductase/Mrp antiporter transmembrane" evidence="9">
    <location>
        <begin position="141"/>
        <end position="411"/>
    </location>
</feature>
<keyword evidence="5 7" id="KW-1133">Transmembrane helix</keyword>
<comment type="function">
    <text evidence="7">Part of an energy-coupled inorganic carbon pump.</text>
</comment>
<keyword evidence="4 7" id="KW-0812">Transmembrane</keyword>
<feature type="domain" description="NADH-Ubiquinone oxidoreductase (complex I) chain 5 N-terminal" evidence="10">
    <location>
        <begin position="88"/>
        <end position="121"/>
    </location>
</feature>
<dbReference type="InterPro" id="IPR001750">
    <property type="entry name" value="ND/Mrp_TM"/>
</dbReference>
<sequence length="538" mass="57050">MAQPINYLSLATLIVWLAAPLGVFVLALLCQWFRSPLKTEHCWRVAEGVILFAMAGAAVVGGARVLDGWLFDAALVETGRNLGVYPAGLAVWMSLMVAFIGWIILRYARDYLRGDPARDVFLPWFLATLACVQVLVITDHLLILAGAWIGVSLSLHQLLTLYPDRPQARLAAAQKFIASRLGDICVIAGVLLIANHYGSFHLQDLDPSRVQNSDGAGGLETASVLLALAAAIKCAQVPFHGWLLRVMEAPTPVSALLHAGIINLGGFLWLRLFPVFDGFTAGHAVLLVIGGGTALVAVVTMMTQVSVKHALAWSTISQMGFMLFEIALGAYALAALHLLAHSLYKAHSFLASGRTVKVAARVTEPGGLHIPVFALAMTCGVLAGGALWLWPGLVEGKSVLAGLLVLAVVNLILGIPDVASMKSRMLLAGIALGLLPLYAALHMIVSPALSSGTDMVLPAAATIGGWIILASLTALSILVVYFGHSGIGRTLHASFSQGLFLEQPFEHLTRRVASRALNAPTSGRHHLTGYPVTAGEHS</sequence>
<feature type="transmembrane region" description="Helical" evidence="7">
    <location>
        <begin position="396"/>
        <end position="413"/>
    </location>
</feature>
<evidence type="ECO:0000256" key="7">
    <source>
        <dbReference type="HAMAP-Rule" id="MF_00862"/>
    </source>
</evidence>
<dbReference type="HAMAP" id="MF_00862">
    <property type="entry name" value="DabB"/>
    <property type="match status" value="1"/>
</dbReference>
<comment type="caution">
    <text evidence="11">The sequence shown here is derived from an EMBL/GenBank/DDBJ whole genome shotgun (WGS) entry which is preliminary data.</text>
</comment>
<proteinExistence type="inferred from homology"/>
<dbReference type="Pfam" id="PF00361">
    <property type="entry name" value="Proton_antipo_M"/>
    <property type="match status" value="1"/>
</dbReference>
<dbReference type="AlphaFoldDB" id="M7D7R1"/>
<dbReference type="InterPro" id="IPR046396">
    <property type="entry name" value="Transporter_DabB"/>
</dbReference>
<dbReference type="GO" id="GO:0012505">
    <property type="term" value="C:endomembrane system"/>
    <property type="evidence" value="ECO:0007669"/>
    <property type="project" value="UniProtKB-SubCell"/>
</dbReference>
<name>M7D7R1_9GAMM</name>
<keyword evidence="6 7" id="KW-0472">Membrane</keyword>
<feature type="transmembrane region" description="Helical" evidence="7">
    <location>
        <begin position="370"/>
        <end position="390"/>
    </location>
</feature>
<feature type="transmembrane region" description="Helical" evidence="7">
    <location>
        <begin position="319"/>
        <end position="340"/>
    </location>
</feature>
<feature type="transmembrane region" description="Helical" evidence="7">
    <location>
        <begin position="425"/>
        <end position="445"/>
    </location>
</feature>
<dbReference type="GO" id="GO:0005886">
    <property type="term" value="C:plasma membrane"/>
    <property type="evidence" value="ECO:0007669"/>
    <property type="project" value="UniProtKB-SubCell"/>
</dbReference>
<feature type="transmembrane region" description="Helical" evidence="7">
    <location>
        <begin position="42"/>
        <end position="63"/>
    </location>
</feature>
<feature type="transmembrane region" description="Helical" evidence="7">
    <location>
        <begin position="457"/>
        <end position="482"/>
    </location>
</feature>
<feature type="transmembrane region" description="Helical" evidence="7">
    <location>
        <begin position="253"/>
        <end position="272"/>
    </location>
</feature>
<dbReference type="GO" id="GO:0015990">
    <property type="term" value="P:electron transport coupled proton transport"/>
    <property type="evidence" value="ECO:0007669"/>
    <property type="project" value="TreeGrafter"/>
</dbReference>
<comment type="subunit">
    <text evidence="7">Forms a complex with DabA.</text>
</comment>
<accession>M7D7R1</accession>
<evidence type="ECO:0000259" key="9">
    <source>
        <dbReference type="Pfam" id="PF00361"/>
    </source>
</evidence>
<keyword evidence="2 7" id="KW-0813">Transport</keyword>
<dbReference type="PANTHER" id="PTHR42829">
    <property type="entry name" value="NADH-UBIQUINONE OXIDOREDUCTASE CHAIN 5"/>
    <property type="match status" value="1"/>
</dbReference>
<reference evidence="11 12" key="1">
    <citation type="journal article" date="2013" name="Genome Announc.">
        <title>Genome Sequence of Hydrothermal Arsenic-Respiring Bacterium Marinobacter santoriniensis NKSG1T.</title>
        <authorList>
            <person name="Handley K.M."/>
            <person name="Upton M."/>
            <person name="Beatson S.A."/>
            <person name="Hery M."/>
            <person name="Lloyd J.R."/>
        </authorList>
    </citation>
    <scope>NUCLEOTIDE SEQUENCE [LARGE SCALE GENOMIC DNA]</scope>
    <source>
        <strain evidence="11 12">NKSG1</strain>
    </source>
</reference>
<evidence type="ECO:0000313" key="11">
    <source>
        <dbReference type="EMBL" id="EMP56783.1"/>
    </source>
</evidence>
<dbReference type="GO" id="GO:0008137">
    <property type="term" value="F:NADH dehydrogenase (ubiquinone) activity"/>
    <property type="evidence" value="ECO:0007669"/>
    <property type="project" value="InterPro"/>
</dbReference>
<dbReference type="Proteomes" id="UP000011960">
    <property type="component" value="Unassembled WGS sequence"/>
</dbReference>
<dbReference type="NCBIfam" id="NF006029">
    <property type="entry name" value="PRK08168.1"/>
    <property type="match status" value="1"/>
</dbReference>
<dbReference type="PRINTS" id="PR01434">
    <property type="entry name" value="NADHDHGNASE5"/>
</dbReference>
<evidence type="ECO:0000256" key="4">
    <source>
        <dbReference type="ARBA" id="ARBA00022692"/>
    </source>
</evidence>
<gene>
    <name evidence="7" type="primary">dabB</name>
    <name evidence="11" type="ORF">MSNKSG1_05596</name>
</gene>
<evidence type="ECO:0000256" key="5">
    <source>
        <dbReference type="ARBA" id="ARBA00022989"/>
    </source>
</evidence>
<dbReference type="EMBL" id="APAT01000013">
    <property type="protein sequence ID" value="EMP56783.1"/>
    <property type="molecule type" value="Genomic_DNA"/>
</dbReference>
<evidence type="ECO:0000256" key="1">
    <source>
        <dbReference type="ARBA" id="ARBA00004127"/>
    </source>
</evidence>
<evidence type="ECO:0000313" key="12">
    <source>
        <dbReference type="Proteomes" id="UP000011960"/>
    </source>
</evidence>
<feature type="transmembrane region" description="Helical" evidence="7">
    <location>
        <begin position="6"/>
        <end position="30"/>
    </location>
</feature>
<dbReference type="InterPro" id="IPR001516">
    <property type="entry name" value="Proton_antipo_N"/>
</dbReference>
<evidence type="ECO:0000259" key="10">
    <source>
        <dbReference type="Pfam" id="PF00662"/>
    </source>
</evidence>
<comment type="similarity">
    <text evidence="7">Belongs to the inorganic carbon transporter (TC 9.A.2) DabB family.</text>
</comment>
<dbReference type="eggNOG" id="COG1009">
    <property type="taxonomic scope" value="Bacteria"/>
</dbReference>
<evidence type="ECO:0000256" key="6">
    <source>
        <dbReference type="ARBA" id="ARBA00023136"/>
    </source>
</evidence>
<feature type="transmembrane region" description="Helical" evidence="7">
    <location>
        <begin position="83"/>
        <end position="108"/>
    </location>
</feature>
<dbReference type="InterPro" id="IPR003945">
    <property type="entry name" value="NU5C-like"/>
</dbReference>